<dbReference type="Proteomes" id="UP000199532">
    <property type="component" value="Unassembled WGS sequence"/>
</dbReference>
<dbReference type="Gene3D" id="3.50.50.60">
    <property type="entry name" value="FAD/NAD(P)-binding domain"/>
    <property type="match status" value="2"/>
</dbReference>
<dbReference type="EMBL" id="FNXY01000012">
    <property type="protein sequence ID" value="SEJ71995.1"/>
    <property type="molecule type" value="Genomic_DNA"/>
</dbReference>
<evidence type="ECO:0000313" key="6">
    <source>
        <dbReference type="Proteomes" id="UP000199532"/>
    </source>
</evidence>
<comment type="function">
    <text evidence="1">Probable oxidoreductase that may play a role as regulator of mitochondrial function.</text>
</comment>
<organism evidence="5 6">
    <name type="scientific">Dyadobacter koreensis</name>
    <dbReference type="NCBI Taxonomy" id="408657"/>
    <lineage>
        <taxon>Bacteria</taxon>
        <taxon>Pseudomonadati</taxon>
        <taxon>Bacteroidota</taxon>
        <taxon>Cytophagia</taxon>
        <taxon>Cytophagales</taxon>
        <taxon>Spirosomataceae</taxon>
        <taxon>Dyadobacter</taxon>
    </lineage>
</organism>
<dbReference type="STRING" id="408657.SAMN04487995_6104"/>
<sequence length="478" mass="51215">MQKTEYDAIVVGSGPNGFAAAITLKQQGLSVLLVEGKKELGGGMRTKALTLPGFIHDVCSAVHPMAVLSPFLNSLSLEKFGLELIHPKCAAAHPFDDGTAGVLNGSVEDTANGLGKDREAYLNFMGPVVHELPKLLPDLLGPFPLPKYPLALAKFGLKALPSATWIARRFETKQARGLWGGMAAHAIQPLENLTTAAIGLMLMAAGHVAGWPIPKGGSQSLANALSAVFLSLGGEIQTDNMVKSIDQLPPAKVFLFDTTPRQLVSIAGNKLRSSYISRLDKYRYGMGVFKVDWALSEPIPFTADACRSAGTVHLGNTLEEIAATEKSTSQGKQAQNPYVLLSQPSLFDKTRAPDGKHTVWAYCHVPNGSTEDMTDAIENQVERFAPGFKDTIIGRSTMNTAQMQDYNPNYIGGDINGGIQDIYQLYTRPVLSASPYRTSAEGIYICSSSTPPGGGVHGMSGYHAAKQALIDVFKIKLK</sequence>
<accession>A0A1H7BEY2</accession>
<dbReference type="SUPFAM" id="SSF51905">
    <property type="entry name" value="FAD/NAD(P)-binding domain"/>
    <property type="match status" value="1"/>
</dbReference>
<comment type="subunit">
    <text evidence="2">Interacts with COX5B; this interaction may contribute to localize PYROXD2 to the inner face of the inner mitochondrial membrane.</text>
</comment>
<evidence type="ECO:0000256" key="2">
    <source>
        <dbReference type="ARBA" id="ARBA00038825"/>
    </source>
</evidence>
<evidence type="ECO:0000313" key="5">
    <source>
        <dbReference type="EMBL" id="SEJ71995.1"/>
    </source>
</evidence>
<evidence type="ECO:0000256" key="3">
    <source>
        <dbReference type="ARBA" id="ARBA00040298"/>
    </source>
</evidence>
<reference evidence="5 6" key="1">
    <citation type="submission" date="2016-10" db="EMBL/GenBank/DDBJ databases">
        <authorList>
            <person name="de Groot N.N."/>
        </authorList>
    </citation>
    <scope>NUCLEOTIDE SEQUENCE [LARGE SCALE GENOMIC DNA]</scope>
    <source>
        <strain evidence="5 6">DSM 19938</strain>
    </source>
</reference>
<keyword evidence="6" id="KW-1185">Reference proteome</keyword>
<name>A0A1H7BEY2_9BACT</name>
<dbReference type="RefSeq" id="WP_090342260.1">
    <property type="nucleotide sequence ID" value="NZ_FNXY01000012.1"/>
</dbReference>
<dbReference type="GO" id="GO:0016491">
    <property type="term" value="F:oxidoreductase activity"/>
    <property type="evidence" value="ECO:0007669"/>
    <property type="project" value="InterPro"/>
</dbReference>
<dbReference type="PANTHER" id="PTHR10668:SF105">
    <property type="entry name" value="DEHYDROGENASE-RELATED"/>
    <property type="match status" value="1"/>
</dbReference>
<dbReference type="PRINTS" id="PR00411">
    <property type="entry name" value="PNDRDTASEI"/>
</dbReference>
<evidence type="ECO:0000256" key="1">
    <source>
        <dbReference type="ARBA" id="ARBA00037217"/>
    </source>
</evidence>
<dbReference type="PANTHER" id="PTHR10668">
    <property type="entry name" value="PHYTOENE DEHYDROGENASE"/>
    <property type="match status" value="1"/>
</dbReference>
<proteinExistence type="predicted"/>
<gene>
    <name evidence="5" type="ORF">SAMN04487995_6104</name>
</gene>
<dbReference type="OrthoDB" id="833207at2"/>
<dbReference type="InterPro" id="IPR036188">
    <property type="entry name" value="FAD/NAD-bd_sf"/>
</dbReference>
<dbReference type="InterPro" id="IPR002937">
    <property type="entry name" value="Amino_oxidase"/>
</dbReference>
<dbReference type="AlphaFoldDB" id="A0A1H7BEY2"/>
<evidence type="ECO:0000259" key="4">
    <source>
        <dbReference type="Pfam" id="PF01593"/>
    </source>
</evidence>
<feature type="domain" description="Amine oxidase" evidence="4">
    <location>
        <begin position="17"/>
        <end position="258"/>
    </location>
</feature>
<dbReference type="Pfam" id="PF01593">
    <property type="entry name" value="Amino_oxidase"/>
    <property type="match status" value="1"/>
</dbReference>
<protein>
    <recommendedName>
        <fullName evidence="3">Pyridine nucleotide-disulfide oxidoreductase domain-containing protein 2</fullName>
    </recommendedName>
</protein>